<proteinExistence type="inferred from homology"/>
<dbReference type="InterPro" id="IPR027417">
    <property type="entry name" value="P-loop_NTPase"/>
</dbReference>
<dbReference type="GO" id="GO:0006227">
    <property type="term" value="P:dUDP biosynthetic process"/>
    <property type="evidence" value="ECO:0007669"/>
    <property type="project" value="TreeGrafter"/>
</dbReference>
<dbReference type="Pfam" id="PF02223">
    <property type="entry name" value="Thymidylate_kin"/>
    <property type="match status" value="1"/>
</dbReference>
<dbReference type="RefSeq" id="WP_063626330.1">
    <property type="nucleotide sequence ID" value="NZ_LVLH01000048.1"/>
</dbReference>
<dbReference type="NCBIfam" id="TIGR00041">
    <property type="entry name" value="DTMP_kinase"/>
    <property type="match status" value="1"/>
</dbReference>
<dbReference type="Proteomes" id="UP000076983">
    <property type="component" value="Unassembled WGS sequence"/>
</dbReference>
<dbReference type="OrthoDB" id="9774907at2"/>
<evidence type="ECO:0000256" key="6">
    <source>
        <dbReference type="ARBA" id="ARBA00022741"/>
    </source>
</evidence>
<sequence length="217" mass="25287">MFITFEGADGSGKTTIISKLSEKLKKEFPNLDLLLTREPGGKDLREAEKIREIILDSNNKFSPVVEAILYSASRRIHLEKVIWPALKNNKIVICDRYIDSFYAYQGFARDLGLDYVQNLTNLVINNTIPDLTFFFDISPTESQKRRENNRLIHDRLEQESIDFHQKVYDGYLTLAKQEPKRFIIIDATQSIEQVLEQTFNALKNNSKFIEFLKLNYE</sequence>
<evidence type="ECO:0000256" key="9">
    <source>
        <dbReference type="ARBA" id="ARBA00048743"/>
    </source>
</evidence>
<dbReference type="GO" id="GO:0005524">
    <property type="term" value="F:ATP binding"/>
    <property type="evidence" value="ECO:0007669"/>
    <property type="project" value="UniProtKB-UniRule"/>
</dbReference>
<evidence type="ECO:0000256" key="5">
    <source>
        <dbReference type="ARBA" id="ARBA00022727"/>
    </source>
</evidence>
<reference evidence="13 14" key="1">
    <citation type="submission" date="2016-03" db="EMBL/GenBank/DDBJ databases">
        <title>Genome sequence of Mycoplasma gallinarum strain Mgn_IPT.</title>
        <authorList>
            <person name="Yacoub E."/>
            <person name="Sirand-Pugnet P."/>
            <person name="Barre A."/>
            <person name="Maurier F."/>
            <person name="Blanchard A."/>
            <person name="Ben Abdelmoumen B.M."/>
        </authorList>
    </citation>
    <scope>NUCLEOTIDE SEQUENCE [LARGE SCALE GENOMIC DNA]</scope>
    <source>
        <strain evidence="13 14">Mgn_IPT</strain>
    </source>
</reference>
<dbReference type="FunFam" id="3.40.50.300:FF:000225">
    <property type="entry name" value="Thymidylate kinase"/>
    <property type="match status" value="1"/>
</dbReference>
<dbReference type="InterPro" id="IPR018094">
    <property type="entry name" value="Thymidylate_kinase"/>
</dbReference>
<dbReference type="HAMAP" id="MF_00165">
    <property type="entry name" value="Thymidylate_kinase"/>
    <property type="match status" value="1"/>
</dbReference>
<evidence type="ECO:0000259" key="12">
    <source>
        <dbReference type="Pfam" id="PF02223"/>
    </source>
</evidence>
<evidence type="ECO:0000256" key="1">
    <source>
        <dbReference type="ARBA" id="ARBA00009776"/>
    </source>
</evidence>
<dbReference type="GO" id="GO:0006233">
    <property type="term" value="P:dTDP biosynthetic process"/>
    <property type="evidence" value="ECO:0007669"/>
    <property type="project" value="InterPro"/>
</dbReference>
<evidence type="ECO:0000256" key="7">
    <source>
        <dbReference type="ARBA" id="ARBA00022777"/>
    </source>
</evidence>
<keyword evidence="5 11" id="KW-0545">Nucleotide biosynthesis</keyword>
<dbReference type="SUPFAM" id="SSF52540">
    <property type="entry name" value="P-loop containing nucleoside triphosphate hydrolases"/>
    <property type="match status" value="1"/>
</dbReference>
<keyword evidence="4 11" id="KW-0808">Transferase</keyword>
<evidence type="ECO:0000256" key="4">
    <source>
        <dbReference type="ARBA" id="ARBA00022679"/>
    </source>
</evidence>
<dbReference type="STRING" id="29557.MGALLINA_05690"/>
<dbReference type="GO" id="GO:0004798">
    <property type="term" value="F:dTMP kinase activity"/>
    <property type="evidence" value="ECO:0007669"/>
    <property type="project" value="UniProtKB-UniRule"/>
</dbReference>
<evidence type="ECO:0000256" key="11">
    <source>
        <dbReference type="HAMAP-Rule" id="MF_00165"/>
    </source>
</evidence>
<evidence type="ECO:0000256" key="3">
    <source>
        <dbReference type="ARBA" id="ARBA00017144"/>
    </source>
</evidence>
<dbReference type="GO" id="GO:0006235">
    <property type="term" value="P:dTTP biosynthetic process"/>
    <property type="evidence" value="ECO:0007669"/>
    <property type="project" value="UniProtKB-UniRule"/>
</dbReference>
<dbReference type="GO" id="GO:0005829">
    <property type="term" value="C:cytosol"/>
    <property type="evidence" value="ECO:0007669"/>
    <property type="project" value="TreeGrafter"/>
</dbReference>
<feature type="domain" description="Thymidylate kinase-like" evidence="12">
    <location>
        <begin position="5"/>
        <end position="197"/>
    </location>
</feature>
<evidence type="ECO:0000256" key="10">
    <source>
        <dbReference type="ARBA" id="ARBA00057735"/>
    </source>
</evidence>
<evidence type="ECO:0000256" key="8">
    <source>
        <dbReference type="ARBA" id="ARBA00022840"/>
    </source>
</evidence>
<keyword evidence="14" id="KW-1185">Reference proteome</keyword>
<comment type="caution">
    <text evidence="13">The sequence shown here is derived from an EMBL/GenBank/DDBJ whole genome shotgun (WGS) entry which is preliminary data.</text>
</comment>
<keyword evidence="8 11" id="KW-0067">ATP-binding</keyword>
<accession>A0A168R7J9</accession>
<keyword evidence="6 11" id="KW-0547">Nucleotide-binding</keyword>
<feature type="binding site" evidence="11">
    <location>
        <begin position="7"/>
        <end position="14"/>
    </location>
    <ligand>
        <name>ATP</name>
        <dbReference type="ChEBI" id="CHEBI:30616"/>
    </ligand>
</feature>
<evidence type="ECO:0000313" key="13">
    <source>
        <dbReference type="EMBL" id="OAB48682.1"/>
    </source>
</evidence>
<name>A0A168R7J9_9BACT</name>
<comment type="function">
    <text evidence="10 11">Phosphorylation of dTMP to form dTDP in both de novo and salvage pathways of dTTP synthesis.</text>
</comment>
<dbReference type="EMBL" id="LVLH01000048">
    <property type="protein sequence ID" value="OAB48682.1"/>
    <property type="molecule type" value="Genomic_DNA"/>
</dbReference>
<protein>
    <recommendedName>
        <fullName evidence="3 11">Thymidylate kinase</fullName>
        <ecNumber evidence="2 11">2.7.4.9</ecNumber>
    </recommendedName>
    <alternativeName>
        <fullName evidence="11">dTMP kinase</fullName>
    </alternativeName>
</protein>
<dbReference type="PANTHER" id="PTHR10344">
    <property type="entry name" value="THYMIDYLATE KINASE"/>
    <property type="match status" value="1"/>
</dbReference>
<dbReference type="Gene3D" id="3.40.50.300">
    <property type="entry name" value="P-loop containing nucleotide triphosphate hydrolases"/>
    <property type="match status" value="1"/>
</dbReference>
<evidence type="ECO:0000313" key="14">
    <source>
        <dbReference type="Proteomes" id="UP000076983"/>
    </source>
</evidence>
<comment type="similarity">
    <text evidence="1 11">Belongs to the thymidylate kinase family.</text>
</comment>
<dbReference type="PATRIC" id="fig|29557.3.peg.576"/>
<comment type="catalytic activity">
    <reaction evidence="9 11">
        <text>dTMP + ATP = dTDP + ADP</text>
        <dbReference type="Rhea" id="RHEA:13517"/>
        <dbReference type="ChEBI" id="CHEBI:30616"/>
        <dbReference type="ChEBI" id="CHEBI:58369"/>
        <dbReference type="ChEBI" id="CHEBI:63528"/>
        <dbReference type="ChEBI" id="CHEBI:456216"/>
        <dbReference type="EC" id="2.7.4.9"/>
    </reaction>
</comment>
<evidence type="ECO:0000256" key="2">
    <source>
        <dbReference type="ARBA" id="ARBA00012980"/>
    </source>
</evidence>
<dbReference type="EC" id="2.7.4.9" evidence="2 11"/>
<dbReference type="InterPro" id="IPR039430">
    <property type="entry name" value="Thymidylate_kin-like_dom"/>
</dbReference>
<gene>
    <name evidence="11 13" type="primary">tmk</name>
    <name evidence="13" type="ORF">MGALLINA_05690</name>
</gene>
<dbReference type="CDD" id="cd01672">
    <property type="entry name" value="TMPK"/>
    <property type="match status" value="1"/>
</dbReference>
<organism evidence="13 14">
    <name type="scientific">Mycoplasmopsis gallinarum</name>
    <dbReference type="NCBI Taxonomy" id="29557"/>
    <lineage>
        <taxon>Bacteria</taxon>
        <taxon>Bacillati</taxon>
        <taxon>Mycoplasmatota</taxon>
        <taxon>Mycoplasmoidales</taxon>
        <taxon>Metamycoplasmataceae</taxon>
        <taxon>Mycoplasmopsis</taxon>
    </lineage>
</organism>
<dbReference type="AlphaFoldDB" id="A0A168R7J9"/>
<dbReference type="PANTHER" id="PTHR10344:SF4">
    <property type="entry name" value="UMP-CMP KINASE 2, MITOCHONDRIAL"/>
    <property type="match status" value="1"/>
</dbReference>
<keyword evidence="7 11" id="KW-0418">Kinase</keyword>